<dbReference type="eggNOG" id="COG1524">
    <property type="taxonomic scope" value="Bacteria"/>
</dbReference>
<reference evidence="2" key="1">
    <citation type="journal article" date="2013" name="Genome Announc.">
        <title>Whole-Genome Sequencing of Lactobacillus shenzhenensis Strain LY-73T.</title>
        <authorList>
            <person name="Lin Z."/>
            <person name="Liu Z."/>
            <person name="Yang R."/>
            <person name="Zou Y."/>
            <person name="Wan D."/>
            <person name="Chen J."/>
            <person name="Guo M."/>
            <person name="Zhao J."/>
            <person name="Fang C."/>
            <person name="Yang R."/>
            <person name="Liu F."/>
        </authorList>
    </citation>
    <scope>NUCLEOTIDE SEQUENCE [LARGE SCALE GENOMIC DNA]</scope>
    <source>
        <strain evidence="2">LY-73</strain>
    </source>
</reference>
<keyword evidence="2" id="KW-1185">Reference proteome</keyword>
<evidence type="ECO:0000313" key="1">
    <source>
        <dbReference type="EMBL" id="ERL63853.1"/>
    </source>
</evidence>
<gene>
    <name evidence="1" type="ORF">L248_2087</name>
</gene>
<dbReference type="RefSeq" id="WP_022530841.1">
    <property type="nucleotide sequence ID" value="NZ_KI271611.1"/>
</dbReference>
<dbReference type="Proteomes" id="UP000030647">
    <property type="component" value="Unassembled WGS sequence"/>
</dbReference>
<dbReference type="AlphaFoldDB" id="U4TPP8"/>
<dbReference type="InterPro" id="IPR014060">
    <property type="entry name" value="PglZ"/>
</dbReference>
<dbReference type="HOGENOM" id="CLU_017500_0_0_9"/>
<dbReference type="OrthoDB" id="9769734at2"/>
<dbReference type="STRING" id="1231336.L248_2087"/>
<name>U4TPP8_9LACO</name>
<dbReference type="NCBIfam" id="TIGR02687">
    <property type="entry name" value="BREX-1 system phosphatase PglZ type A"/>
    <property type="match status" value="1"/>
</dbReference>
<sequence length="840" mass="94596">MAELDTEKIVAGIEKLFANDNHFVFWYDAKGEFTDNIPEITEKLREPVVTFGPREQFKTKVTLVEMEKKHQSALVYLPYPKPDLMENFLTDMLYYSPEYIADATVMLQQELGVPDWDTDTFKQYEKFFASKERQTRFRKVYEPGKDLPMAIMAAVTKADNATMTMVLRAVLTGGLTNDNNSALADLAKYGLADQFWENVRAAYGFQGAKNSLKQLATAFYLNYAYYQMEKDVPQSLANYQLGSINNAVTFLSLARNDMTYAATYRAEAKEVWDYIDGGKLFRKADVADLVQSDVFPQFDRTILTWATGRLMAADYHAPAGQLTLTDVLAKRRTMYFHDGFGAAYAMLQAAVAVLAYQGTTAEDLAEATKQYVDHDYAVDTAYRHFVAIHDQLTVELSGVFDDLVDRVDNTYVNDFLNPKIVNWTGVYRPAEIARQDWQRNFYSTYLGPVKERWVVIISDAFRYEAAKELEKQLAAQDVYSTEMKTVYSGLPSVTYFGMPALLPHTQLTYQTDHTVLIDGTAANSTETREQVLKTKNPQSAATIIPTFLSTWNTAERKAFLADEQVVYLYHNQVDAAGDHAVEETSVFERTADTIETLSRTIAILRNLSVSHIIVTADHGYVYKRAVLDSADKIDLGDHDFDTRGQRYAISADTIEGPGIRSQRLGDLLANDDDRRVYYPATDSIFVSAGAGQNYVHGGASPQEMIVPVLKVNLKQGKSKAEPVMIKVTNAEHRITSRSISVPISQEPAVSDTATPATYLLYFVDDNDRIISNEVKYVADSTDPDTDKRRDQVYMTLSDQPFDNAARYYLVIRNAETDEKVARIQYRMDLTIGGGIGFDLG</sequence>
<dbReference type="SUPFAM" id="SSF53649">
    <property type="entry name" value="Alkaline phosphatase-like"/>
    <property type="match status" value="1"/>
</dbReference>
<dbReference type="InterPro" id="IPR017850">
    <property type="entry name" value="Alkaline_phosphatase_core_sf"/>
</dbReference>
<dbReference type="EMBL" id="KI271611">
    <property type="protein sequence ID" value="ERL63853.1"/>
    <property type="molecule type" value="Genomic_DNA"/>
</dbReference>
<accession>U4TPP8</accession>
<evidence type="ECO:0000313" key="2">
    <source>
        <dbReference type="Proteomes" id="UP000030647"/>
    </source>
</evidence>
<proteinExistence type="predicted"/>
<dbReference type="Pfam" id="PF08665">
    <property type="entry name" value="PglZ"/>
    <property type="match status" value="1"/>
</dbReference>
<organism evidence="1 2">
    <name type="scientific">Schleiferilactobacillus shenzhenensis LY-73</name>
    <dbReference type="NCBI Taxonomy" id="1231336"/>
    <lineage>
        <taxon>Bacteria</taxon>
        <taxon>Bacillati</taxon>
        <taxon>Bacillota</taxon>
        <taxon>Bacilli</taxon>
        <taxon>Lactobacillales</taxon>
        <taxon>Lactobacillaceae</taxon>
        <taxon>Schleiferilactobacillus</taxon>
    </lineage>
</organism>
<protein>
    <submittedName>
        <fullName evidence="1">Uncharacterized protein</fullName>
    </submittedName>
</protein>